<dbReference type="Proteomes" id="UP000177126">
    <property type="component" value="Unassembled WGS sequence"/>
</dbReference>
<name>A0A1G2FR70_9BACT</name>
<gene>
    <name evidence="1" type="ORF">A3B04_00150</name>
</gene>
<reference evidence="1 2" key="1">
    <citation type="journal article" date="2016" name="Nat. Commun.">
        <title>Thousands of microbial genomes shed light on interconnected biogeochemical processes in an aquifer system.</title>
        <authorList>
            <person name="Anantharaman K."/>
            <person name="Brown C.T."/>
            <person name="Hug L.A."/>
            <person name="Sharon I."/>
            <person name="Castelle C.J."/>
            <person name="Probst A.J."/>
            <person name="Thomas B.C."/>
            <person name="Singh A."/>
            <person name="Wilkins M.J."/>
            <person name="Karaoz U."/>
            <person name="Brodie E.L."/>
            <person name="Williams K.H."/>
            <person name="Hubbard S.S."/>
            <person name="Banfield J.F."/>
        </authorList>
    </citation>
    <scope>NUCLEOTIDE SEQUENCE [LARGE SCALE GENOMIC DNA]</scope>
</reference>
<sequence>MKKDKNAKKPLTLEVLAEYNQEVFLPALDAHFATKTELKEFKNEFKEFQNENLTNQDKMLKKLDTLLVEKEAREHREEKENKLWAIIINSLKEHRILSPKELDEIASLEIF</sequence>
<proteinExistence type="predicted"/>
<evidence type="ECO:0000313" key="1">
    <source>
        <dbReference type="EMBL" id="OGZ40120.1"/>
    </source>
</evidence>
<organism evidence="1 2">
    <name type="scientific">Candidatus Portnoybacteria bacterium RIFCSPLOWO2_02_FULL_39_11</name>
    <dbReference type="NCBI Taxonomy" id="1802001"/>
    <lineage>
        <taxon>Bacteria</taxon>
        <taxon>Candidatus Portnoyibacteriota</taxon>
    </lineage>
</organism>
<dbReference type="EMBL" id="MHNF01000040">
    <property type="protein sequence ID" value="OGZ40120.1"/>
    <property type="molecule type" value="Genomic_DNA"/>
</dbReference>
<dbReference type="AlphaFoldDB" id="A0A1G2FR70"/>
<comment type="caution">
    <text evidence="1">The sequence shown here is derived from an EMBL/GenBank/DDBJ whole genome shotgun (WGS) entry which is preliminary data.</text>
</comment>
<protein>
    <submittedName>
        <fullName evidence="1">Uncharacterized protein</fullName>
    </submittedName>
</protein>
<accession>A0A1G2FR70</accession>
<evidence type="ECO:0000313" key="2">
    <source>
        <dbReference type="Proteomes" id="UP000177126"/>
    </source>
</evidence>